<dbReference type="InterPro" id="IPR009057">
    <property type="entry name" value="Homeodomain-like_sf"/>
</dbReference>
<dbReference type="SUPFAM" id="SSF46689">
    <property type="entry name" value="Homeodomain-like"/>
    <property type="match status" value="1"/>
</dbReference>
<keyword evidence="3" id="KW-0804">Transcription</keyword>
<evidence type="ECO:0000256" key="4">
    <source>
        <dbReference type="PROSITE-ProRule" id="PRU00335"/>
    </source>
</evidence>
<dbReference type="PANTHER" id="PTHR30055">
    <property type="entry name" value="HTH-TYPE TRANSCRIPTIONAL REGULATOR RUTR"/>
    <property type="match status" value="1"/>
</dbReference>
<dbReference type="AlphaFoldDB" id="A0A1T4KLZ7"/>
<evidence type="ECO:0000313" key="6">
    <source>
        <dbReference type="EMBL" id="SJZ43425.1"/>
    </source>
</evidence>
<dbReference type="PANTHER" id="PTHR30055:SF234">
    <property type="entry name" value="HTH-TYPE TRANSCRIPTIONAL REGULATOR BETI"/>
    <property type="match status" value="1"/>
</dbReference>
<evidence type="ECO:0000313" key="7">
    <source>
        <dbReference type="Proteomes" id="UP000190637"/>
    </source>
</evidence>
<gene>
    <name evidence="6" type="ORF">SAMN02745673_00450</name>
</gene>
<accession>A0A1T4KLZ7</accession>
<name>A0A1T4KLZ7_9ACTN</name>
<dbReference type="OrthoDB" id="8654052at2"/>
<dbReference type="EMBL" id="FUWS01000001">
    <property type="protein sequence ID" value="SJZ43425.1"/>
    <property type="molecule type" value="Genomic_DNA"/>
</dbReference>
<dbReference type="Gene3D" id="1.10.357.10">
    <property type="entry name" value="Tetracycline Repressor, domain 2"/>
    <property type="match status" value="1"/>
</dbReference>
<evidence type="ECO:0000256" key="3">
    <source>
        <dbReference type="ARBA" id="ARBA00023163"/>
    </source>
</evidence>
<dbReference type="Pfam" id="PF00440">
    <property type="entry name" value="TetR_N"/>
    <property type="match status" value="1"/>
</dbReference>
<dbReference type="InterPro" id="IPR050109">
    <property type="entry name" value="HTH-type_TetR-like_transc_reg"/>
</dbReference>
<dbReference type="Proteomes" id="UP000190637">
    <property type="component" value="Unassembled WGS sequence"/>
</dbReference>
<sequence length="188" mass="20824">MTSDRDQLLRAAADHLARRPNATQDEIAKAIGISRATLHRHFAGRRELLAAVEESAVTRMDEALRAARLEEGTATQALHRLTTACEPVAPFLALLYTQGQDIPEQTHPGWEDIDERILELFRRGQRSGEFTPDLSAAWLTEAFYSLVAGAAWSVQSGRVAARDFQHMITDLLLHGVASAGRPSRETDR</sequence>
<evidence type="ECO:0000256" key="1">
    <source>
        <dbReference type="ARBA" id="ARBA00023015"/>
    </source>
</evidence>
<dbReference type="PROSITE" id="PS50977">
    <property type="entry name" value="HTH_TETR_2"/>
    <property type="match status" value="1"/>
</dbReference>
<dbReference type="InterPro" id="IPR036271">
    <property type="entry name" value="Tet_transcr_reg_TetR-rel_C_sf"/>
</dbReference>
<proteinExistence type="predicted"/>
<feature type="domain" description="HTH tetR-type" evidence="5">
    <location>
        <begin position="2"/>
        <end position="60"/>
    </location>
</feature>
<dbReference type="RefSeq" id="WP_078759846.1">
    <property type="nucleotide sequence ID" value="NZ_FUWS01000001.1"/>
</dbReference>
<organism evidence="6 7">
    <name type="scientific">Marinactinospora thermotolerans DSM 45154</name>
    <dbReference type="NCBI Taxonomy" id="1122192"/>
    <lineage>
        <taxon>Bacteria</taxon>
        <taxon>Bacillati</taxon>
        <taxon>Actinomycetota</taxon>
        <taxon>Actinomycetes</taxon>
        <taxon>Streptosporangiales</taxon>
        <taxon>Nocardiopsidaceae</taxon>
        <taxon>Marinactinospora</taxon>
    </lineage>
</organism>
<evidence type="ECO:0000256" key="2">
    <source>
        <dbReference type="ARBA" id="ARBA00023125"/>
    </source>
</evidence>
<dbReference type="GO" id="GO:0000976">
    <property type="term" value="F:transcription cis-regulatory region binding"/>
    <property type="evidence" value="ECO:0007669"/>
    <property type="project" value="TreeGrafter"/>
</dbReference>
<dbReference type="STRING" id="1122192.SAMN02745673_00450"/>
<feature type="DNA-binding region" description="H-T-H motif" evidence="4">
    <location>
        <begin position="23"/>
        <end position="42"/>
    </location>
</feature>
<evidence type="ECO:0000259" key="5">
    <source>
        <dbReference type="PROSITE" id="PS50977"/>
    </source>
</evidence>
<keyword evidence="2 4" id="KW-0238">DNA-binding</keyword>
<dbReference type="SUPFAM" id="SSF48498">
    <property type="entry name" value="Tetracyclin repressor-like, C-terminal domain"/>
    <property type="match status" value="1"/>
</dbReference>
<dbReference type="GO" id="GO:0003700">
    <property type="term" value="F:DNA-binding transcription factor activity"/>
    <property type="evidence" value="ECO:0007669"/>
    <property type="project" value="TreeGrafter"/>
</dbReference>
<protein>
    <submittedName>
        <fullName evidence="6">Transcriptional regulator, TetR family</fullName>
    </submittedName>
</protein>
<keyword evidence="7" id="KW-1185">Reference proteome</keyword>
<dbReference type="InterPro" id="IPR001647">
    <property type="entry name" value="HTH_TetR"/>
</dbReference>
<reference evidence="6 7" key="1">
    <citation type="submission" date="2017-02" db="EMBL/GenBank/DDBJ databases">
        <authorList>
            <person name="Peterson S.W."/>
        </authorList>
    </citation>
    <scope>NUCLEOTIDE SEQUENCE [LARGE SCALE GENOMIC DNA]</scope>
    <source>
        <strain evidence="6 7">DSM 45154</strain>
    </source>
</reference>
<keyword evidence="1" id="KW-0805">Transcription regulation</keyword>